<feature type="transmembrane region" description="Helical" evidence="1">
    <location>
        <begin position="151"/>
        <end position="169"/>
    </location>
</feature>
<evidence type="ECO:0000256" key="1">
    <source>
        <dbReference type="SAM" id="Phobius"/>
    </source>
</evidence>
<evidence type="ECO:0008006" key="3">
    <source>
        <dbReference type="Google" id="ProtNLM"/>
    </source>
</evidence>
<keyword evidence="1" id="KW-0812">Transmembrane</keyword>
<keyword evidence="1" id="KW-1133">Transmembrane helix</keyword>
<keyword evidence="1" id="KW-0472">Membrane</keyword>
<protein>
    <recommendedName>
        <fullName evidence="3">DUF2306 domain-containing protein</fullName>
    </recommendedName>
</protein>
<feature type="transmembrane region" description="Helical" evidence="1">
    <location>
        <begin position="114"/>
        <end position="139"/>
    </location>
</feature>
<dbReference type="InterPro" id="IPR018750">
    <property type="entry name" value="DUF2306_membrane"/>
</dbReference>
<reference evidence="2" key="1">
    <citation type="submission" date="2016-03" db="EMBL/GenBank/DDBJ databases">
        <authorList>
            <person name="Ploux O."/>
        </authorList>
    </citation>
    <scope>NUCLEOTIDE SEQUENCE</scope>
    <source>
        <strain evidence="2">UC1</strain>
    </source>
</reference>
<dbReference type="EMBL" id="FLQR01000006">
    <property type="protein sequence ID" value="SBS71765.1"/>
    <property type="molecule type" value="Genomic_DNA"/>
</dbReference>
<dbReference type="AlphaFoldDB" id="A0A1Y5NZH9"/>
<feature type="transmembrane region" description="Helical" evidence="1">
    <location>
        <begin position="55"/>
        <end position="75"/>
    </location>
</feature>
<feature type="transmembrane region" description="Helical" evidence="1">
    <location>
        <begin position="181"/>
        <end position="202"/>
    </location>
</feature>
<name>A0A1Y5NZH9_9MICO</name>
<proteinExistence type="predicted"/>
<dbReference type="Pfam" id="PF10067">
    <property type="entry name" value="DUF2306"/>
    <property type="match status" value="1"/>
</dbReference>
<feature type="transmembrane region" description="Helical" evidence="1">
    <location>
        <begin position="87"/>
        <end position="108"/>
    </location>
</feature>
<organism evidence="2">
    <name type="scientific">uncultured Microbacterium sp</name>
    <dbReference type="NCBI Taxonomy" id="191216"/>
    <lineage>
        <taxon>Bacteria</taxon>
        <taxon>Bacillati</taxon>
        <taxon>Actinomycetota</taxon>
        <taxon>Actinomycetes</taxon>
        <taxon>Micrococcales</taxon>
        <taxon>Microbacteriaceae</taxon>
        <taxon>Microbacterium</taxon>
        <taxon>environmental samples</taxon>
    </lineage>
</organism>
<evidence type="ECO:0000313" key="2">
    <source>
        <dbReference type="EMBL" id="SBS71765.1"/>
    </source>
</evidence>
<sequence length="221" mass="23509">MSESRGVAMNARLLPAALIVFGLIPLIANGLRRAAQATGAAGTAPGEGSGMSLPVLLHVIGATVFVVLGALQFSVRLRRRRPEWHRTAGRLAILAALLAVVSGIWLAFEARSSAGALLFTLRLLAASALALFVALGFRAIRHRRLPRHRAWMIRAYAIGLGAATQVFTLGFGQELFGRGELAVALLNGAGWAINLVVAEWAIRRAGHQVDRSATRATVVLR</sequence>
<gene>
    <name evidence="2" type="ORF">MIPYR_20206</name>
</gene>
<accession>A0A1Y5NZH9</accession>